<name>A0A939NHR2_PRORE</name>
<dbReference type="InterPro" id="IPR003661">
    <property type="entry name" value="HisK_dim/P_dom"/>
</dbReference>
<evidence type="ECO:0000256" key="2">
    <source>
        <dbReference type="ARBA" id="ARBA00012438"/>
    </source>
</evidence>
<keyword evidence="4" id="KW-0418">Kinase</keyword>
<dbReference type="PANTHER" id="PTHR43711:SF1">
    <property type="entry name" value="HISTIDINE KINASE 1"/>
    <property type="match status" value="1"/>
</dbReference>
<evidence type="ECO:0000256" key="1">
    <source>
        <dbReference type="ARBA" id="ARBA00000085"/>
    </source>
</evidence>
<dbReference type="PANTHER" id="PTHR43711">
    <property type="entry name" value="TWO-COMPONENT HISTIDINE KINASE"/>
    <property type="match status" value="1"/>
</dbReference>
<dbReference type="Proteomes" id="UP000664477">
    <property type="component" value="Unassembled WGS sequence"/>
</dbReference>
<dbReference type="GO" id="GO:0000155">
    <property type="term" value="F:phosphorelay sensor kinase activity"/>
    <property type="evidence" value="ECO:0007669"/>
    <property type="project" value="InterPro"/>
</dbReference>
<evidence type="ECO:0000256" key="4">
    <source>
        <dbReference type="ARBA" id="ARBA00022777"/>
    </source>
</evidence>
<keyword evidence="3" id="KW-0808">Transferase</keyword>
<dbReference type="CDD" id="cd00082">
    <property type="entry name" value="HisKA"/>
    <property type="match status" value="1"/>
</dbReference>
<dbReference type="Pfam" id="PF00512">
    <property type="entry name" value="HisKA"/>
    <property type="match status" value="1"/>
</dbReference>
<dbReference type="EMBL" id="JAGETQ010000114">
    <property type="protein sequence ID" value="MBO1916462.1"/>
    <property type="molecule type" value="Genomic_DNA"/>
</dbReference>
<dbReference type="InterPro" id="IPR050736">
    <property type="entry name" value="Sensor_HK_Regulatory"/>
</dbReference>
<dbReference type="InterPro" id="IPR036097">
    <property type="entry name" value="HisK_dim/P_sf"/>
</dbReference>
<keyword evidence="5" id="KW-0902">Two-component regulatory system</keyword>
<accession>A0A939NHR2</accession>
<dbReference type="EC" id="2.7.13.3" evidence="2"/>
<dbReference type="SMART" id="SM00388">
    <property type="entry name" value="HisKA"/>
    <property type="match status" value="1"/>
</dbReference>
<comment type="caution">
    <text evidence="7">The sequence shown here is derived from an EMBL/GenBank/DDBJ whole genome shotgun (WGS) entry which is preliminary data.</text>
</comment>
<feature type="domain" description="Signal transduction histidine kinase dimerisation/phosphoacceptor" evidence="6">
    <location>
        <begin position="5"/>
        <end position="70"/>
    </location>
</feature>
<proteinExistence type="predicted"/>
<dbReference type="Gene3D" id="1.10.287.130">
    <property type="match status" value="1"/>
</dbReference>
<evidence type="ECO:0000256" key="3">
    <source>
        <dbReference type="ARBA" id="ARBA00022679"/>
    </source>
</evidence>
<reference evidence="7" key="1">
    <citation type="submission" date="2021-03" db="EMBL/GenBank/DDBJ databases">
        <title>Molecular epidemiology and mechanisms of colistin and carbapenem resistance in Enterobacteriaceae from clinical isolates, the environment and porcine samples in Pretoria, South Africa.</title>
        <authorList>
            <person name="Bogoshi D."/>
            <person name="Mbelle N.M."/>
            <person name="Naidoo V."/>
            <person name="Osei Sekyere J."/>
        </authorList>
    </citation>
    <scope>NUCLEOTIDE SEQUENCE</scope>
    <source>
        <strain evidence="7">C052</strain>
    </source>
</reference>
<evidence type="ECO:0000256" key="5">
    <source>
        <dbReference type="ARBA" id="ARBA00023012"/>
    </source>
</evidence>
<comment type="catalytic activity">
    <reaction evidence="1">
        <text>ATP + protein L-histidine = ADP + protein N-phospho-L-histidine.</text>
        <dbReference type="EC" id="2.7.13.3"/>
    </reaction>
</comment>
<protein>
    <recommendedName>
        <fullName evidence="2">histidine kinase</fullName>
        <ecNumber evidence="2">2.7.13.3</ecNumber>
    </recommendedName>
</protein>
<evidence type="ECO:0000259" key="6">
    <source>
        <dbReference type="SMART" id="SM00388"/>
    </source>
</evidence>
<sequence>MQAKQKSNFLAIMSHEIRTHISAIIGLLELAATNKNQDDITESIQYRMVRIIIDGTYRRYFRYMAKIESGKLNSFLSG</sequence>
<dbReference type="AlphaFoldDB" id="A0A939NHR2"/>
<organism evidence="7 8">
    <name type="scientific">Providencia rettgeri</name>
    <dbReference type="NCBI Taxonomy" id="587"/>
    <lineage>
        <taxon>Bacteria</taxon>
        <taxon>Pseudomonadati</taxon>
        <taxon>Pseudomonadota</taxon>
        <taxon>Gammaproteobacteria</taxon>
        <taxon>Enterobacterales</taxon>
        <taxon>Morganellaceae</taxon>
        <taxon>Providencia</taxon>
    </lineage>
</organism>
<gene>
    <name evidence="7" type="ORF">J4727_15855</name>
</gene>
<evidence type="ECO:0000313" key="7">
    <source>
        <dbReference type="EMBL" id="MBO1916462.1"/>
    </source>
</evidence>
<evidence type="ECO:0000313" key="8">
    <source>
        <dbReference type="Proteomes" id="UP000664477"/>
    </source>
</evidence>
<dbReference type="SUPFAM" id="SSF47384">
    <property type="entry name" value="Homodimeric domain of signal transducing histidine kinase"/>
    <property type="match status" value="1"/>
</dbReference>